<dbReference type="GeneID" id="70187137"/>
<gene>
    <name evidence="1" type="ORF">B0I36DRAFT_356291</name>
</gene>
<dbReference type="AlphaFoldDB" id="A0A9P9BFJ6"/>
<proteinExistence type="predicted"/>
<reference evidence="1" key="1">
    <citation type="journal article" date="2021" name="Nat. Commun.">
        <title>Genetic determinants of endophytism in the Arabidopsis root mycobiome.</title>
        <authorList>
            <person name="Mesny F."/>
            <person name="Miyauchi S."/>
            <person name="Thiergart T."/>
            <person name="Pickel B."/>
            <person name="Atanasova L."/>
            <person name="Karlsson M."/>
            <person name="Huettel B."/>
            <person name="Barry K.W."/>
            <person name="Haridas S."/>
            <person name="Chen C."/>
            <person name="Bauer D."/>
            <person name="Andreopoulos W."/>
            <person name="Pangilinan J."/>
            <person name="LaButti K."/>
            <person name="Riley R."/>
            <person name="Lipzen A."/>
            <person name="Clum A."/>
            <person name="Drula E."/>
            <person name="Henrissat B."/>
            <person name="Kohler A."/>
            <person name="Grigoriev I.V."/>
            <person name="Martin F.M."/>
            <person name="Hacquard S."/>
        </authorList>
    </citation>
    <scope>NUCLEOTIDE SEQUENCE</scope>
    <source>
        <strain evidence="1">MPI-CAGE-CH-0230</strain>
    </source>
</reference>
<dbReference type="RefSeq" id="XP_046004586.1">
    <property type="nucleotide sequence ID" value="XM_046157591.1"/>
</dbReference>
<evidence type="ECO:0000313" key="1">
    <source>
        <dbReference type="EMBL" id="KAH7012210.1"/>
    </source>
</evidence>
<keyword evidence="2" id="KW-1185">Reference proteome</keyword>
<sequence>MILYESAPCVHDQPFVPGQVLRPLCAFVAGPIKPIAVPRHLRWPHFGATSNLAASILLAIVRGAVAALTCERAVLLSNIAELDIARHNNPASLLFYIYSGRLKNN</sequence>
<dbReference type="EMBL" id="JAGTJQ010000015">
    <property type="protein sequence ID" value="KAH7012210.1"/>
    <property type="molecule type" value="Genomic_DNA"/>
</dbReference>
<accession>A0A9P9BFJ6</accession>
<evidence type="ECO:0000313" key="2">
    <source>
        <dbReference type="Proteomes" id="UP000756346"/>
    </source>
</evidence>
<dbReference type="Proteomes" id="UP000756346">
    <property type="component" value="Unassembled WGS sequence"/>
</dbReference>
<name>A0A9P9BFJ6_9PEZI</name>
<organism evidence="1 2">
    <name type="scientific">Microdochium trichocladiopsis</name>
    <dbReference type="NCBI Taxonomy" id="1682393"/>
    <lineage>
        <taxon>Eukaryota</taxon>
        <taxon>Fungi</taxon>
        <taxon>Dikarya</taxon>
        <taxon>Ascomycota</taxon>
        <taxon>Pezizomycotina</taxon>
        <taxon>Sordariomycetes</taxon>
        <taxon>Xylariomycetidae</taxon>
        <taxon>Xylariales</taxon>
        <taxon>Microdochiaceae</taxon>
        <taxon>Microdochium</taxon>
    </lineage>
</organism>
<comment type="caution">
    <text evidence="1">The sequence shown here is derived from an EMBL/GenBank/DDBJ whole genome shotgun (WGS) entry which is preliminary data.</text>
</comment>
<protein>
    <submittedName>
        <fullName evidence="1">Uncharacterized protein</fullName>
    </submittedName>
</protein>